<dbReference type="NCBIfam" id="NF003975">
    <property type="entry name" value="PRK05467.1-4"/>
    <property type="match status" value="1"/>
</dbReference>
<comment type="cofactor">
    <cofactor evidence="7">
        <name>Fe(2+)</name>
        <dbReference type="ChEBI" id="CHEBI:29033"/>
    </cofactor>
    <text evidence="7">Binds 1 Fe(2+) ion per subunit.</text>
</comment>
<evidence type="ECO:0000313" key="9">
    <source>
        <dbReference type="EMBL" id="MCP8937372.1"/>
    </source>
</evidence>
<evidence type="ECO:0000256" key="5">
    <source>
        <dbReference type="ARBA" id="ARBA00023002"/>
    </source>
</evidence>
<keyword evidence="2 7" id="KW-0479">Metal-binding</keyword>
<keyword evidence="5 7" id="KW-0560">Oxidoreductase</keyword>
<feature type="domain" description="Fe2OG dioxygenase" evidence="8">
    <location>
        <begin position="76"/>
        <end position="171"/>
    </location>
</feature>
<dbReference type="GO" id="GO:0051213">
    <property type="term" value="F:dioxygenase activity"/>
    <property type="evidence" value="ECO:0007669"/>
    <property type="project" value="UniProtKB-KW"/>
</dbReference>
<dbReference type="NCBIfam" id="NF003974">
    <property type="entry name" value="PRK05467.1-3"/>
    <property type="match status" value="1"/>
</dbReference>
<evidence type="ECO:0000256" key="2">
    <source>
        <dbReference type="ARBA" id="ARBA00022723"/>
    </source>
</evidence>
<dbReference type="RefSeq" id="WP_254738309.1">
    <property type="nucleotide sequence ID" value="NZ_JANCLU010000002.1"/>
</dbReference>
<feature type="binding site" evidence="7">
    <location>
        <position position="162"/>
    </location>
    <ligand>
        <name>2-oxoglutarate</name>
        <dbReference type="ChEBI" id="CHEBI:16810"/>
    </ligand>
</feature>
<reference evidence="9 10" key="1">
    <citation type="submission" date="2022-07" db="EMBL/GenBank/DDBJ databases">
        <authorList>
            <person name="Li W.-J."/>
            <person name="Deng Q.-Q."/>
        </authorList>
    </citation>
    <scope>NUCLEOTIDE SEQUENCE [LARGE SCALE GENOMIC DNA]</scope>
    <source>
        <strain evidence="9 10">SYSU M60028</strain>
    </source>
</reference>
<evidence type="ECO:0000256" key="1">
    <source>
        <dbReference type="ARBA" id="ARBA00001961"/>
    </source>
</evidence>
<evidence type="ECO:0000256" key="6">
    <source>
        <dbReference type="ARBA" id="ARBA00023004"/>
    </source>
</evidence>
<keyword evidence="3 7" id="KW-0847">Vitamin C</keyword>
<evidence type="ECO:0000259" key="8">
    <source>
        <dbReference type="PROSITE" id="PS51471"/>
    </source>
</evidence>
<evidence type="ECO:0000256" key="7">
    <source>
        <dbReference type="HAMAP-Rule" id="MF_00657"/>
    </source>
</evidence>
<dbReference type="PANTHER" id="PTHR41536">
    <property type="entry name" value="PKHD-TYPE HYDROXYLASE YBIX"/>
    <property type="match status" value="1"/>
</dbReference>
<dbReference type="InterPro" id="IPR005123">
    <property type="entry name" value="Oxoglu/Fe-dep_dioxygenase_dom"/>
</dbReference>
<dbReference type="PROSITE" id="PS51471">
    <property type="entry name" value="FE2OG_OXY"/>
    <property type="match status" value="1"/>
</dbReference>
<accession>A0ABT1L7H2</accession>
<comment type="cofactor">
    <cofactor evidence="1 7">
        <name>L-ascorbate</name>
        <dbReference type="ChEBI" id="CHEBI:38290"/>
    </cofactor>
</comment>
<dbReference type="InterPro" id="IPR006620">
    <property type="entry name" value="Pro_4_hyd_alph"/>
</dbReference>
<dbReference type="Proteomes" id="UP001205890">
    <property type="component" value="Unassembled WGS sequence"/>
</dbReference>
<dbReference type="Gene3D" id="2.60.120.620">
    <property type="entry name" value="q2cbj1_9rhob like domain"/>
    <property type="match status" value="1"/>
</dbReference>
<dbReference type="InterPro" id="IPR041097">
    <property type="entry name" value="PKHD_C"/>
</dbReference>
<comment type="caution">
    <text evidence="9">The sequence shown here is derived from an EMBL/GenBank/DDBJ whole genome shotgun (WGS) entry which is preliminary data.</text>
</comment>
<dbReference type="InterPro" id="IPR023550">
    <property type="entry name" value="PKHD_hydroxylase"/>
</dbReference>
<keyword evidence="6 7" id="KW-0408">Iron</keyword>
<sequence>MIITIQDVLNTDDLQTIMGVVPQLAYEDGRATAGWAAREVKDNEQASPGRALDALRCMISQRILANEVFALAVRPKALTPLIISRYGAGRRYGAHVDDALMNGMRTDVSFTLFLVDPDAYDGGELVIETTSGEESFKLPAGSMVTYPSTTLHRVEPVIRGERCAVVGWARSYVRSPEKRELLFDLDRARRALHEREGPSTEFSLLSKTHANLLRMWAED</sequence>
<organism evidence="9 10">
    <name type="scientific">Alsobacter ponti</name>
    <dbReference type="NCBI Taxonomy" id="2962936"/>
    <lineage>
        <taxon>Bacteria</taxon>
        <taxon>Pseudomonadati</taxon>
        <taxon>Pseudomonadota</taxon>
        <taxon>Alphaproteobacteria</taxon>
        <taxon>Hyphomicrobiales</taxon>
        <taxon>Alsobacteraceae</taxon>
        <taxon>Alsobacter</taxon>
    </lineage>
</organism>
<dbReference type="Pfam" id="PF18331">
    <property type="entry name" value="PKHD_C"/>
    <property type="match status" value="1"/>
</dbReference>
<dbReference type="PANTHER" id="PTHR41536:SF1">
    <property type="entry name" value="PKHD-TYPE HYDROXYLASE YBIX"/>
    <property type="match status" value="1"/>
</dbReference>
<protein>
    <submittedName>
        <fullName evidence="9">Fe2+-dependent dioxygenase</fullName>
    </submittedName>
</protein>
<keyword evidence="10" id="KW-1185">Reference proteome</keyword>
<dbReference type="HAMAP" id="MF_00657">
    <property type="entry name" value="Hydroxyl_YbiX"/>
    <property type="match status" value="1"/>
</dbReference>
<evidence type="ECO:0000313" key="10">
    <source>
        <dbReference type="Proteomes" id="UP001205890"/>
    </source>
</evidence>
<evidence type="ECO:0000256" key="4">
    <source>
        <dbReference type="ARBA" id="ARBA00022964"/>
    </source>
</evidence>
<feature type="binding site" evidence="7">
    <location>
        <position position="97"/>
    </location>
    <ligand>
        <name>Fe cation</name>
        <dbReference type="ChEBI" id="CHEBI:24875"/>
    </ligand>
</feature>
<dbReference type="Pfam" id="PF13640">
    <property type="entry name" value="2OG-FeII_Oxy_3"/>
    <property type="match status" value="1"/>
</dbReference>
<dbReference type="Gene3D" id="4.10.860.20">
    <property type="entry name" value="Rabenosyn, Rab binding domain"/>
    <property type="match status" value="1"/>
</dbReference>
<gene>
    <name evidence="9" type="ORF">NK718_02495</name>
</gene>
<evidence type="ECO:0000256" key="3">
    <source>
        <dbReference type="ARBA" id="ARBA00022896"/>
    </source>
</evidence>
<feature type="binding site" evidence="7">
    <location>
        <position position="95"/>
    </location>
    <ligand>
        <name>Fe cation</name>
        <dbReference type="ChEBI" id="CHEBI:24875"/>
    </ligand>
</feature>
<name>A0ABT1L7H2_9HYPH</name>
<proteinExistence type="inferred from homology"/>
<feature type="binding site" evidence="7">
    <location>
        <position position="152"/>
    </location>
    <ligand>
        <name>Fe cation</name>
        <dbReference type="ChEBI" id="CHEBI:24875"/>
    </ligand>
</feature>
<dbReference type="SMART" id="SM00702">
    <property type="entry name" value="P4Hc"/>
    <property type="match status" value="1"/>
</dbReference>
<dbReference type="EMBL" id="JANCLU010000002">
    <property type="protein sequence ID" value="MCP8937372.1"/>
    <property type="molecule type" value="Genomic_DNA"/>
</dbReference>
<dbReference type="InterPro" id="IPR044862">
    <property type="entry name" value="Pro_4_hyd_alph_FE2OG_OXY"/>
</dbReference>
<keyword evidence="4 7" id="KW-0223">Dioxygenase</keyword>